<dbReference type="Gene3D" id="3.30.2320.10">
    <property type="entry name" value="hypothetical protein PF0899 domain"/>
    <property type="match status" value="1"/>
</dbReference>
<dbReference type="Proteomes" id="UP000306562">
    <property type="component" value="Chromosome"/>
</dbReference>
<dbReference type="AlphaFoldDB" id="A0AAX3I164"/>
<dbReference type="InterPro" id="IPR054612">
    <property type="entry name" value="Phage_capsid-like_C"/>
</dbReference>
<dbReference type="RefSeq" id="WP_057024703.1">
    <property type="nucleotide sequence ID" value="NZ_CBCSGQ010000022.1"/>
</dbReference>
<evidence type="ECO:0000313" key="4">
    <source>
        <dbReference type="EMBL" id="VTQ88171.1"/>
    </source>
</evidence>
<feature type="coiled-coil region" evidence="2">
    <location>
        <begin position="45"/>
        <end position="75"/>
    </location>
</feature>
<evidence type="ECO:0000313" key="5">
    <source>
        <dbReference type="Proteomes" id="UP000306562"/>
    </source>
</evidence>
<comment type="subcellular location">
    <subcellularLocation>
        <location evidence="1">Virion</location>
    </subcellularLocation>
</comment>
<dbReference type="Pfam" id="PF05065">
    <property type="entry name" value="Phage_capsid"/>
    <property type="match status" value="1"/>
</dbReference>
<dbReference type="NCBIfam" id="TIGR01554">
    <property type="entry name" value="major_cap_HK97"/>
    <property type="match status" value="1"/>
</dbReference>
<gene>
    <name evidence="4" type="ORF">NCTC10696_00331</name>
</gene>
<evidence type="ECO:0000256" key="1">
    <source>
        <dbReference type="ARBA" id="ARBA00004328"/>
    </source>
</evidence>
<reference evidence="4 5" key="1">
    <citation type="submission" date="2019-05" db="EMBL/GenBank/DDBJ databases">
        <authorList>
            <consortium name="Pathogen Informatics"/>
        </authorList>
    </citation>
    <scope>NUCLEOTIDE SEQUENCE [LARGE SCALE GENOMIC DNA]</scope>
    <source>
        <strain evidence="4 5">NCTC10696</strain>
    </source>
</reference>
<sequence>MTDPIQEVKATLETQLKEGFTGLQKKYDAVADEMQKGNTVTTEMKSQIEKQKGEIERVIEQVQKLEEKGIKLRSQPGEAKSFIDLVKNDDAYKSLQAKSVSLADIEVTKSDMASMKEMKVTSAGIVAPNYDPVIQPGIRQELRIRDLLTTVPVSGQNYTYFKENLHTRGAAPVAEGGLKPTSNVTFTTQTDRVKKIAVWMPVTDEALDDVPQLMAYLQELLRYDLKLEEERQILKGDGTGENLNGLMTQATVYDATLTKAGDTAIDLVRRAIYQVRKQSMLSADGIVMTELDWMNIELQKDGENRYLFANLQGLVTPVLWGRPVVTSDSVDEGDVDTGGEFLVANFARSSVLFDRMSFLFKMGLINDQFIKNERALLVEERLGLGVRRREGLVKGRFAAAA</sequence>
<dbReference type="SUPFAM" id="SSF56563">
    <property type="entry name" value="Major capsid protein gp5"/>
    <property type="match status" value="1"/>
</dbReference>
<evidence type="ECO:0000256" key="2">
    <source>
        <dbReference type="SAM" id="Coils"/>
    </source>
</evidence>
<dbReference type="EMBL" id="LR590482">
    <property type="protein sequence ID" value="VTQ88171.1"/>
    <property type="molecule type" value="Genomic_DNA"/>
</dbReference>
<organism evidence="4 5">
    <name type="scientific">Pseudomonas synxantha</name>
    <dbReference type="NCBI Taxonomy" id="47883"/>
    <lineage>
        <taxon>Bacteria</taxon>
        <taxon>Pseudomonadati</taxon>
        <taxon>Pseudomonadota</taxon>
        <taxon>Gammaproteobacteria</taxon>
        <taxon>Pseudomonadales</taxon>
        <taxon>Pseudomonadaceae</taxon>
        <taxon>Pseudomonas</taxon>
    </lineage>
</organism>
<name>A0AAX3I164_9PSED</name>
<proteinExistence type="predicted"/>
<evidence type="ECO:0000259" key="3">
    <source>
        <dbReference type="Pfam" id="PF05065"/>
    </source>
</evidence>
<dbReference type="InterPro" id="IPR024455">
    <property type="entry name" value="Phage_capsid"/>
</dbReference>
<feature type="domain" description="Phage capsid-like C-terminal" evidence="3">
    <location>
        <begin position="125"/>
        <end position="397"/>
    </location>
</feature>
<keyword evidence="2" id="KW-0175">Coiled coil</keyword>
<protein>
    <submittedName>
        <fullName evidence="4">HK97 family phage major capsid protein</fullName>
    </submittedName>
</protein>
<dbReference type="Gene3D" id="3.30.2400.10">
    <property type="entry name" value="Major capsid protein gp5"/>
    <property type="match status" value="1"/>
</dbReference>
<accession>A0AAX3I164</accession>